<dbReference type="OMA" id="AEMVTWQ"/>
<dbReference type="Pfam" id="PF03016">
    <property type="entry name" value="Exostosin_GT47"/>
    <property type="match status" value="1"/>
</dbReference>
<feature type="domain" description="Exostosin GT47" evidence="7">
    <location>
        <begin position="94"/>
        <end position="432"/>
    </location>
</feature>
<accession>A0A3B6GLT6</accession>
<evidence type="ECO:0000256" key="4">
    <source>
        <dbReference type="ARBA" id="ARBA00022968"/>
    </source>
</evidence>
<feature type="transmembrane region" description="Helical" evidence="6">
    <location>
        <begin position="38"/>
        <end position="57"/>
    </location>
</feature>
<reference evidence="8" key="2">
    <citation type="submission" date="2018-10" db="UniProtKB">
        <authorList>
            <consortium name="EnsemblPlants"/>
        </authorList>
    </citation>
    <scope>IDENTIFICATION</scope>
</reference>
<dbReference type="PANTHER" id="PTHR11062:SF255">
    <property type="entry name" value="XYLOGLUCAN GALACTOSYLTRANSFERASE GT17-RELATED"/>
    <property type="match status" value="1"/>
</dbReference>
<dbReference type="Gramene" id="TraesMAC3D03G01800190.1">
    <property type="protein sequence ID" value="TraesMAC3D03G01800190.1.CDS1"/>
    <property type="gene ID" value="TraesMAC3D03G01800190"/>
</dbReference>
<organism evidence="8">
    <name type="scientific">Triticum aestivum</name>
    <name type="common">Wheat</name>
    <dbReference type="NCBI Taxonomy" id="4565"/>
    <lineage>
        <taxon>Eukaryota</taxon>
        <taxon>Viridiplantae</taxon>
        <taxon>Streptophyta</taxon>
        <taxon>Embryophyta</taxon>
        <taxon>Tracheophyta</taxon>
        <taxon>Spermatophyta</taxon>
        <taxon>Magnoliopsida</taxon>
        <taxon>Liliopsida</taxon>
        <taxon>Poales</taxon>
        <taxon>Poaceae</taxon>
        <taxon>BOP clade</taxon>
        <taxon>Pooideae</taxon>
        <taxon>Triticodae</taxon>
        <taxon>Triticeae</taxon>
        <taxon>Triticinae</taxon>
        <taxon>Triticum</taxon>
    </lineage>
</organism>
<evidence type="ECO:0000256" key="3">
    <source>
        <dbReference type="ARBA" id="ARBA00022676"/>
    </source>
</evidence>
<dbReference type="RefSeq" id="XP_044352686.1">
    <property type="nucleotide sequence ID" value="XM_044496751.1"/>
</dbReference>
<evidence type="ECO:0000256" key="1">
    <source>
        <dbReference type="ARBA" id="ARBA00004323"/>
    </source>
</evidence>
<dbReference type="Gramene" id="TraesCAD_scaffold_020227_01G000400.1">
    <property type="protein sequence ID" value="TraesCAD_scaffold_020227_01G000400.1"/>
    <property type="gene ID" value="TraesCAD_scaffold_020227_01G000400"/>
</dbReference>
<dbReference type="Gramene" id="TraesJAG3D03G01809960.1">
    <property type="protein sequence ID" value="TraesJAG3D03G01809960.1.CDS1"/>
    <property type="gene ID" value="TraesJAG3D03G01809960"/>
</dbReference>
<comment type="similarity">
    <text evidence="2">Belongs to the glycosyltransferase 47 family.</text>
</comment>
<keyword evidence="3" id="KW-0328">Glycosyltransferase</keyword>
<sequence length="536" mass="59720">MKPLSRNIQRELDAKAVADGEEDGKQHTERGVRRPSRLFYVGLLYTVLWALVFFHHFSTSVQSGNNAAAASPTVLQLKPSAFFSASRIFRRDPCAGRYVYMYDLPPRFNADLVRDCRRISGSPDVCKDVANDGFGPPIMGGGEGGSLPERGAYDTDQYMLGMIFHARMRRHECLTADPAAASAVYVPFYAGLDAAMHLDNADLAVRDALSRDLVDWLAQRPEWHAMGGRDHFLVSGRGTWDFLRRPDADGWGNALMTYPAIRNATFLTTEASPWHGHDFAVPFPSHFHPSSDADVAGWQDRMRRAQRGLLWCFAGGPRGGDTGTVRAQIIEQCGRSSRCSLLGKSAVTKPGHYAPGHAMRLLESAQFCMQPRGDGYTRKSTFDSMLAGCIPVFFHPVSAYLQYTWHLPRDYRSYSVFIPAGDVGRNGSIEEVLSKIPSEKVAQMREQVIRLIPTVMYRDPAAKGVTFKDAVDVALERVIHRVAKRRRSAAEGREHVDSVDGGDSWKYDLLEDGQEKIGPHEFDQYLYMHLAGDLVG</sequence>
<dbReference type="Gramene" id="TraesKAR3D01G0010270.1">
    <property type="protein sequence ID" value="cds.TraesKAR3D01G0010270.1"/>
    <property type="gene ID" value="TraesKAR3D01G0010270"/>
</dbReference>
<dbReference type="STRING" id="4565.A0A3B6GLT6"/>
<keyword evidence="6" id="KW-0812">Transmembrane</keyword>
<dbReference type="OrthoDB" id="671240at2759"/>
<dbReference type="Gramene" id="TraesCS3D02G025900.1">
    <property type="protein sequence ID" value="TraesCS3D02G025900.1.cds1"/>
    <property type="gene ID" value="TraesCS3D02G025900"/>
</dbReference>
<dbReference type="Gramene" id="TraesROB_scaffold_020068_01G000400.1">
    <property type="protein sequence ID" value="TraesROB_scaffold_020068_01G000400.1"/>
    <property type="gene ID" value="TraesROB_scaffold_020068_01G000400"/>
</dbReference>
<keyword evidence="6" id="KW-1133">Transmembrane helix</keyword>
<dbReference type="PANTHER" id="PTHR11062">
    <property type="entry name" value="EXOSTOSIN HEPARAN SULFATE GLYCOSYLTRANSFERASE -RELATED"/>
    <property type="match status" value="1"/>
</dbReference>
<dbReference type="Gramene" id="TraesPARA_EIv1.0_1055570.1">
    <property type="protein sequence ID" value="TraesPARA_EIv1.0_1055570.1.CDS1"/>
    <property type="gene ID" value="TraesPARA_EIv1.0_1055570"/>
</dbReference>
<dbReference type="Gramene" id="TraesCS3D03G0046000.1">
    <property type="protein sequence ID" value="TraesCS3D03G0046000.1.CDS1"/>
    <property type="gene ID" value="TraesCS3D03G0046000"/>
</dbReference>
<keyword evidence="6" id="KW-0472">Membrane</keyword>
<proteinExistence type="inferred from homology"/>
<dbReference type="InterPro" id="IPR004263">
    <property type="entry name" value="Exostosin"/>
</dbReference>
<dbReference type="Gramene" id="TraesNOR3D03G01828430.1">
    <property type="protein sequence ID" value="TraesNOR3D03G01828430.1.CDS1"/>
    <property type="gene ID" value="TraesNOR3D03G01828430"/>
</dbReference>
<keyword evidence="3" id="KW-0808">Transferase</keyword>
<dbReference type="Proteomes" id="UP000019116">
    <property type="component" value="Chromosome 3D"/>
</dbReference>
<keyword evidence="4" id="KW-0735">Signal-anchor</keyword>
<reference evidence="8" key="1">
    <citation type="submission" date="2018-08" db="EMBL/GenBank/DDBJ databases">
        <authorList>
            <person name="Rossello M."/>
        </authorList>
    </citation>
    <scope>NUCLEOTIDE SEQUENCE [LARGE SCALE GENOMIC DNA]</scope>
    <source>
        <strain evidence="8">cv. Chinese Spring</strain>
    </source>
</reference>
<dbReference type="InterPro" id="IPR040911">
    <property type="entry name" value="Exostosin_GT47"/>
</dbReference>
<protein>
    <recommendedName>
        <fullName evidence="7">Exostosin GT47 domain-containing protein</fullName>
    </recommendedName>
</protein>
<keyword evidence="5" id="KW-0333">Golgi apparatus</keyword>
<dbReference type="GeneID" id="123073697"/>
<evidence type="ECO:0000256" key="2">
    <source>
        <dbReference type="ARBA" id="ARBA00010271"/>
    </source>
</evidence>
<dbReference type="Gramene" id="TraesARI3D03G01833560.1">
    <property type="protein sequence ID" value="TraesARI3D03G01833560.1.CDS1"/>
    <property type="gene ID" value="TraesARI3D03G01833560"/>
</dbReference>
<evidence type="ECO:0000313" key="8">
    <source>
        <dbReference type="EnsemblPlants" id="TraesCS3D02G025900.1.cds1"/>
    </source>
</evidence>
<dbReference type="Gramene" id="TraesJUL3D03G01819990.1">
    <property type="protein sequence ID" value="TraesJUL3D03G01819990.1.CDS1"/>
    <property type="gene ID" value="TraesJUL3D03G01819990"/>
</dbReference>
<evidence type="ECO:0000259" key="7">
    <source>
        <dbReference type="Pfam" id="PF03016"/>
    </source>
</evidence>
<dbReference type="Gramene" id="TraesCLE_scaffold_020232_01G000400.1">
    <property type="protein sequence ID" value="TraesCLE_scaffold_020232_01G000400.1"/>
    <property type="gene ID" value="TraesCLE_scaffold_020232_01G000400"/>
</dbReference>
<name>A0A3B6GLT6_WHEAT</name>
<evidence type="ECO:0000256" key="5">
    <source>
        <dbReference type="ARBA" id="ARBA00023034"/>
    </source>
</evidence>
<dbReference type="Gramene" id="TraesLDM3D03G01800040.1">
    <property type="protein sequence ID" value="TraesLDM3D03G01800040.1.CDS1"/>
    <property type="gene ID" value="TraesLDM3D03G01800040"/>
</dbReference>
<dbReference type="GO" id="GO:0016757">
    <property type="term" value="F:glycosyltransferase activity"/>
    <property type="evidence" value="ECO:0007669"/>
    <property type="project" value="UniProtKB-KW"/>
</dbReference>
<dbReference type="AlphaFoldDB" id="A0A3B6GLT6"/>
<dbReference type="Gramene" id="TraesSTA3D03G01798110.1">
    <property type="protein sequence ID" value="TraesSTA3D03G01798110.1.CDS1"/>
    <property type="gene ID" value="TraesSTA3D03G01798110"/>
</dbReference>
<comment type="subcellular location">
    <subcellularLocation>
        <location evidence="1">Golgi apparatus membrane</location>
        <topology evidence="1">Single-pass type II membrane protein</topology>
    </subcellularLocation>
</comment>
<keyword evidence="9" id="KW-1185">Reference proteome</keyword>
<dbReference type="EnsemblPlants" id="TraesCS3D02G025900.1">
    <property type="protein sequence ID" value="TraesCS3D02G025900.1.cds1"/>
    <property type="gene ID" value="TraesCS3D02G025900"/>
</dbReference>
<dbReference type="GO" id="GO:0000139">
    <property type="term" value="C:Golgi membrane"/>
    <property type="evidence" value="ECO:0007669"/>
    <property type="project" value="UniProtKB-SubCell"/>
</dbReference>
<gene>
    <name evidence="8" type="primary">LOC123073697</name>
</gene>
<evidence type="ECO:0000313" key="9">
    <source>
        <dbReference type="Proteomes" id="UP000019116"/>
    </source>
</evidence>
<evidence type="ECO:0000256" key="6">
    <source>
        <dbReference type="SAM" id="Phobius"/>
    </source>
</evidence>